<dbReference type="Pfam" id="PF00789">
    <property type="entry name" value="UBX"/>
    <property type="match status" value="1"/>
</dbReference>
<feature type="domain" description="Josephin" evidence="13">
    <location>
        <begin position="4"/>
        <end position="187"/>
    </location>
</feature>
<accession>A0A7S1C243</accession>
<dbReference type="AlphaFoldDB" id="A0A7S1C243"/>
<dbReference type="Gene3D" id="1.10.287.10">
    <property type="entry name" value="S15/NS1, RNA-binding"/>
    <property type="match status" value="1"/>
</dbReference>
<gene>
    <name evidence="14" type="ORF">CHYS00102_LOCUS31107</name>
</gene>
<evidence type="ECO:0000313" key="14">
    <source>
        <dbReference type="EMBL" id="CAD8903887.1"/>
    </source>
</evidence>
<feature type="active site" evidence="11">
    <location>
        <position position="141"/>
    </location>
</feature>
<evidence type="ECO:0000256" key="6">
    <source>
        <dbReference type="ARBA" id="ARBA00022801"/>
    </source>
</evidence>
<evidence type="ECO:0000256" key="4">
    <source>
        <dbReference type="ARBA" id="ARBA00022670"/>
    </source>
</evidence>
<dbReference type="GO" id="GO:0016579">
    <property type="term" value="P:protein deubiquitination"/>
    <property type="evidence" value="ECO:0007669"/>
    <property type="project" value="InterPro"/>
</dbReference>
<dbReference type="InterPro" id="IPR029071">
    <property type="entry name" value="Ubiquitin-like_domsf"/>
</dbReference>
<keyword evidence="9" id="KW-0804">Transcription</keyword>
<comment type="catalytic activity">
    <reaction evidence="1">
        <text>Thiol-dependent hydrolysis of ester, thioester, amide, peptide and isopeptide bonds formed by the C-terminal Gly of ubiquitin (a 76-residue protein attached to proteins as an intracellular targeting signal).</text>
        <dbReference type="EC" id="3.4.19.12"/>
    </reaction>
</comment>
<protein>
    <recommendedName>
        <fullName evidence="3">ubiquitinyl hydrolase 1</fullName>
        <ecNumber evidence="3">3.4.19.12</ecNumber>
    </recommendedName>
</protein>
<name>A0A7S1C243_9STRA</name>
<feature type="active site" evidence="11">
    <location>
        <position position="17"/>
    </location>
</feature>
<evidence type="ECO:0000256" key="8">
    <source>
        <dbReference type="ARBA" id="ARBA00023015"/>
    </source>
</evidence>
<dbReference type="Gene3D" id="3.10.20.90">
    <property type="entry name" value="Phosphatidylinositol 3-kinase Catalytic Subunit, Chain A, domain 1"/>
    <property type="match status" value="1"/>
</dbReference>
<comment type="subcellular location">
    <subcellularLocation>
        <location evidence="2">Nucleus</location>
    </subcellularLocation>
</comment>
<feature type="active site" evidence="11">
    <location>
        <position position="126"/>
    </location>
</feature>
<evidence type="ECO:0000256" key="10">
    <source>
        <dbReference type="ARBA" id="ARBA00023242"/>
    </source>
</evidence>
<evidence type="ECO:0000256" key="3">
    <source>
        <dbReference type="ARBA" id="ARBA00012759"/>
    </source>
</evidence>
<dbReference type="EMBL" id="HBFR01042551">
    <property type="protein sequence ID" value="CAD8903887.1"/>
    <property type="molecule type" value="Transcribed_RNA"/>
</dbReference>
<dbReference type="PRINTS" id="PR01233">
    <property type="entry name" value="JOSEPHIN"/>
</dbReference>
<dbReference type="PROSITE" id="PS50957">
    <property type="entry name" value="JOSEPHIN"/>
    <property type="match status" value="1"/>
</dbReference>
<evidence type="ECO:0000256" key="9">
    <source>
        <dbReference type="ARBA" id="ARBA00023163"/>
    </source>
</evidence>
<feature type="domain" description="UBX" evidence="12">
    <location>
        <begin position="275"/>
        <end position="354"/>
    </location>
</feature>
<evidence type="ECO:0000259" key="12">
    <source>
        <dbReference type="PROSITE" id="PS50033"/>
    </source>
</evidence>
<evidence type="ECO:0000256" key="5">
    <source>
        <dbReference type="ARBA" id="ARBA00022786"/>
    </source>
</evidence>
<dbReference type="PANTHER" id="PTHR14159:SF0">
    <property type="entry name" value="ATAXIN-3-RELATED"/>
    <property type="match status" value="1"/>
</dbReference>
<dbReference type="GO" id="GO:0006508">
    <property type="term" value="P:proteolysis"/>
    <property type="evidence" value="ECO:0007669"/>
    <property type="project" value="UniProtKB-KW"/>
</dbReference>
<dbReference type="CDD" id="cd01767">
    <property type="entry name" value="UBX"/>
    <property type="match status" value="1"/>
</dbReference>
<dbReference type="Pfam" id="PF02099">
    <property type="entry name" value="Josephin"/>
    <property type="match status" value="1"/>
</dbReference>
<keyword evidence="10" id="KW-0539">Nucleus</keyword>
<dbReference type="PANTHER" id="PTHR14159">
    <property type="entry name" value="ATAXIN-3-RELATED"/>
    <property type="match status" value="1"/>
</dbReference>
<organism evidence="14">
    <name type="scientific">Corethron hystrix</name>
    <dbReference type="NCBI Taxonomy" id="216773"/>
    <lineage>
        <taxon>Eukaryota</taxon>
        <taxon>Sar</taxon>
        <taxon>Stramenopiles</taxon>
        <taxon>Ochrophyta</taxon>
        <taxon>Bacillariophyta</taxon>
        <taxon>Coscinodiscophyceae</taxon>
        <taxon>Corethrophycidae</taxon>
        <taxon>Corethrales</taxon>
        <taxon>Corethraceae</taxon>
        <taxon>Corethron</taxon>
    </lineage>
</organism>
<evidence type="ECO:0000256" key="2">
    <source>
        <dbReference type="ARBA" id="ARBA00004123"/>
    </source>
</evidence>
<sequence>MDGVIWIYHERQVAALCGQHALNNLCQTPSAFSVSSLAHIAEQLDAVEMTYMAQNNEGGTRSKDYLKRLSEGSGNVDEAGNFSIQVLRAALENRYGLSLPNIQQKGVGDSVEVTELEGFICNRHSHWFAIRKINGRFWNLDSTKERPEQISHFKLATEIEGLQNGGYSVFCVIDGPLPPASTTMEERSLGNPEYWWNEAHLVKGNGVNGTADPWKNVGSGTRLDGKTSSNSSELDNLSEEEMMQMAINASIQSTIQTFSAKKEPDFQLRDEPPMMGHGIVRLQFRLPRGGRPIQRRFFAVEDVGVLYSFVKEQGPYPPGKTIDLLAGFPPKDIVDLRGKTIEKAGLAGETIQVRLK</sequence>
<dbReference type="Gene3D" id="3.90.70.40">
    <property type="match status" value="1"/>
</dbReference>
<evidence type="ECO:0000259" key="13">
    <source>
        <dbReference type="PROSITE" id="PS50957"/>
    </source>
</evidence>
<dbReference type="SUPFAM" id="SSF54236">
    <property type="entry name" value="Ubiquitin-like"/>
    <property type="match status" value="1"/>
</dbReference>
<keyword evidence="4" id="KW-0645">Protease</keyword>
<dbReference type="GO" id="GO:0004843">
    <property type="term" value="F:cysteine-type deubiquitinase activity"/>
    <property type="evidence" value="ECO:0007669"/>
    <property type="project" value="UniProtKB-EC"/>
</dbReference>
<dbReference type="EC" id="3.4.19.12" evidence="3"/>
<dbReference type="InterPro" id="IPR006155">
    <property type="entry name" value="Josephin"/>
</dbReference>
<keyword evidence="8" id="KW-0805">Transcription regulation</keyword>
<reference evidence="14" key="1">
    <citation type="submission" date="2021-01" db="EMBL/GenBank/DDBJ databases">
        <authorList>
            <person name="Corre E."/>
            <person name="Pelletier E."/>
            <person name="Niang G."/>
            <person name="Scheremetjew M."/>
            <person name="Finn R."/>
            <person name="Kale V."/>
            <person name="Holt S."/>
            <person name="Cochrane G."/>
            <person name="Meng A."/>
            <person name="Brown T."/>
            <person name="Cohen L."/>
        </authorList>
    </citation>
    <scope>NUCLEOTIDE SEQUENCE</scope>
    <source>
        <strain evidence="14">308</strain>
    </source>
</reference>
<evidence type="ECO:0000256" key="1">
    <source>
        <dbReference type="ARBA" id="ARBA00000707"/>
    </source>
</evidence>
<evidence type="ECO:0000256" key="11">
    <source>
        <dbReference type="PROSITE-ProRule" id="PRU00331"/>
    </source>
</evidence>
<proteinExistence type="predicted"/>
<dbReference type="SMART" id="SM01246">
    <property type="entry name" value="Josephin"/>
    <property type="match status" value="1"/>
</dbReference>
<dbReference type="InterPro" id="IPR001012">
    <property type="entry name" value="UBX_dom"/>
</dbReference>
<keyword evidence="6 11" id="KW-0378">Hydrolase</keyword>
<evidence type="ECO:0000256" key="7">
    <source>
        <dbReference type="ARBA" id="ARBA00022807"/>
    </source>
</evidence>
<keyword evidence="5" id="KW-0833">Ubl conjugation pathway</keyword>
<dbReference type="InterPro" id="IPR033865">
    <property type="entry name" value="Ataxin-3"/>
</dbReference>
<keyword evidence="7" id="KW-0788">Thiol protease</keyword>
<dbReference type="GO" id="GO:0005634">
    <property type="term" value="C:nucleus"/>
    <property type="evidence" value="ECO:0007669"/>
    <property type="project" value="UniProtKB-SubCell"/>
</dbReference>
<dbReference type="PROSITE" id="PS50033">
    <property type="entry name" value="UBX"/>
    <property type="match status" value="1"/>
</dbReference>